<sequence length="78" mass="8928">MFNGQDGCAPEWDDSGQQTNNNKLLNVNHHIISLFEFTRSNDGCRQAKLANPRGSSEPFQWKITLFIVHGLINFFTFI</sequence>
<reference evidence="2 3" key="1">
    <citation type="submission" date="2020-09" db="EMBL/GenBank/DDBJ databases">
        <title>De no assembly of potato wild relative species, Solanum commersonii.</title>
        <authorList>
            <person name="Cho K."/>
        </authorList>
    </citation>
    <scope>NUCLEOTIDE SEQUENCE [LARGE SCALE GENOMIC DNA]</scope>
    <source>
        <strain evidence="2">LZ3.2</strain>
        <tissue evidence="2">Leaf</tissue>
    </source>
</reference>
<evidence type="ECO:0000313" key="3">
    <source>
        <dbReference type="Proteomes" id="UP000824120"/>
    </source>
</evidence>
<feature type="region of interest" description="Disordered" evidence="1">
    <location>
        <begin position="1"/>
        <end position="21"/>
    </location>
</feature>
<evidence type="ECO:0000256" key="1">
    <source>
        <dbReference type="SAM" id="MobiDB-lite"/>
    </source>
</evidence>
<keyword evidence="3" id="KW-1185">Reference proteome</keyword>
<evidence type="ECO:0000313" key="2">
    <source>
        <dbReference type="EMBL" id="KAG5588117.1"/>
    </source>
</evidence>
<proteinExistence type="predicted"/>
<protein>
    <submittedName>
        <fullName evidence="2">Uncharacterized protein</fullName>
    </submittedName>
</protein>
<dbReference type="AlphaFoldDB" id="A0A9J5XJZ6"/>
<organism evidence="2 3">
    <name type="scientific">Solanum commersonii</name>
    <name type="common">Commerson's wild potato</name>
    <name type="synonym">Commerson's nightshade</name>
    <dbReference type="NCBI Taxonomy" id="4109"/>
    <lineage>
        <taxon>Eukaryota</taxon>
        <taxon>Viridiplantae</taxon>
        <taxon>Streptophyta</taxon>
        <taxon>Embryophyta</taxon>
        <taxon>Tracheophyta</taxon>
        <taxon>Spermatophyta</taxon>
        <taxon>Magnoliopsida</taxon>
        <taxon>eudicotyledons</taxon>
        <taxon>Gunneridae</taxon>
        <taxon>Pentapetalae</taxon>
        <taxon>asterids</taxon>
        <taxon>lamiids</taxon>
        <taxon>Solanales</taxon>
        <taxon>Solanaceae</taxon>
        <taxon>Solanoideae</taxon>
        <taxon>Solaneae</taxon>
        <taxon>Solanum</taxon>
    </lineage>
</organism>
<comment type="caution">
    <text evidence="2">The sequence shown here is derived from an EMBL/GenBank/DDBJ whole genome shotgun (WGS) entry which is preliminary data.</text>
</comment>
<dbReference type="EMBL" id="JACXVP010000009">
    <property type="protein sequence ID" value="KAG5588117.1"/>
    <property type="molecule type" value="Genomic_DNA"/>
</dbReference>
<accession>A0A9J5XJZ6</accession>
<name>A0A9J5XJZ6_SOLCO</name>
<gene>
    <name evidence="2" type="ORF">H5410_048551</name>
</gene>
<dbReference type="Proteomes" id="UP000824120">
    <property type="component" value="Chromosome 9"/>
</dbReference>